<proteinExistence type="predicted"/>
<comment type="caution">
    <text evidence="1">The sequence shown here is derived from an EMBL/GenBank/DDBJ whole genome shotgun (WGS) entry which is preliminary data.</text>
</comment>
<dbReference type="Gene3D" id="3.30.870.10">
    <property type="entry name" value="Endonuclease Chain A"/>
    <property type="match status" value="1"/>
</dbReference>
<protein>
    <recommendedName>
        <fullName evidence="3">Phospholipase D-like domain-containing protein</fullName>
    </recommendedName>
</protein>
<gene>
    <name evidence="1" type="ORF">SLU01_35350</name>
</gene>
<organism evidence="1 2">
    <name type="scientific">Sporosarcina luteola</name>
    <dbReference type="NCBI Taxonomy" id="582850"/>
    <lineage>
        <taxon>Bacteria</taxon>
        <taxon>Bacillati</taxon>
        <taxon>Bacillota</taxon>
        <taxon>Bacilli</taxon>
        <taxon>Bacillales</taxon>
        <taxon>Caryophanaceae</taxon>
        <taxon>Sporosarcina</taxon>
    </lineage>
</organism>
<accession>A0A511ZCQ7</accession>
<keyword evidence="2" id="KW-1185">Reference proteome</keyword>
<dbReference type="RefSeq" id="WP_147060813.1">
    <property type="nucleotide sequence ID" value="NZ_BJYL01000067.1"/>
</dbReference>
<dbReference type="OrthoDB" id="9802848at2"/>
<evidence type="ECO:0000313" key="2">
    <source>
        <dbReference type="Proteomes" id="UP000321901"/>
    </source>
</evidence>
<dbReference type="Proteomes" id="UP000321901">
    <property type="component" value="Unassembled WGS sequence"/>
</dbReference>
<reference evidence="1 2" key="1">
    <citation type="submission" date="2019-07" db="EMBL/GenBank/DDBJ databases">
        <title>Whole genome shotgun sequence of Sporosarcina luteola NBRC 105378.</title>
        <authorList>
            <person name="Hosoyama A."/>
            <person name="Uohara A."/>
            <person name="Ohji S."/>
            <person name="Ichikawa N."/>
        </authorList>
    </citation>
    <scope>NUCLEOTIDE SEQUENCE [LARGE SCALE GENOMIC DNA]</scope>
    <source>
        <strain evidence="1 2">NBRC 105378</strain>
    </source>
</reference>
<name>A0A511ZCQ7_9BACL</name>
<evidence type="ECO:0000313" key="1">
    <source>
        <dbReference type="EMBL" id="GEN85223.1"/>
    </source>
</evidence>
<sequence length="82" mass="8860">MARAVIKILTGYYLSITQPDALELLVDELPAAEIRMMVSGGMSFHPKAYLFKSGEHAMVNIGSSNLSKSALTGGIEWSLYAP</sequence>
<evidence type="ECO:0008006" key="3">
    <source>
        <dbReference type="Google" id="ProtNLM"/>
    </source>
</evidence>
<dbReference type="EMBL" id="BJYL01000067">
    <property type="protein sequence ID" value="GEN85223.1"/>
    <property type="molecule type" value="Genomic_DNA"/>
</dbReference>
<dbReference type="AlphaFoldDB" id="A0A511ZCQ7"/>